<gene>
    <name evidence="3" type="ordered locus">Marky_2148</name>
</gene>
<dbReference type="Pfam" id="PF01575">
    <property type="entry name" value="MaoC_dehydratas"/>
    <property type="match status" value="1"/>
</dbReference>
<dbReference type="InterPro" id="IPR050965">
    <property type="entry name" value="UPF0336/Enoyl-CoA_hydratase"/>
</dbReference>
<dbReference type="HOGENOM" id="CLU_094876_3_3_0"/>
<dbReference type="STRING" id="869210.Marky_2148"/>
<evidence type="ECO:0000313" key="4">
    <source>
        <dbReference type="Proteomes" id="UP000007030"/>
    </source>
</evidence>
<evidence type="ECO:0000259" key="2">
    <source>
        <dbReference type="Pfam" id="PF01575"/>
    </source>
</evidence>
<dbReference type="PANTHER" id="PTHR43437:SF3">
    <property type="entry name" value="HYDROXYACYL-THIOESTER DEHYDRATASE TYPE 2, MITOCHONDRIAL"/>
    <property type="match status" value="1"/>
</dbReference>
<dbReference type="AlphaFoldDB" id="F2NPU5"/>
<dbReference type="RefSeq" id="WP_013704916.1">
    <property type="nucleotide sequence ID" value="NC_015387.1"/>
</dbReference>
<name>F2NPU5_MARHT</name>
<dbReference type="EMBL" id="CP002630">
    <property type="protein sequence ID" value="AEB12871.1"/>
    <property type="molecule type" value="Genomic_DNA"/>
</dbReference>
<organism evidence="3 4">
    <name type="scientific">Marinithermus hydrothermalis (strain DSM 14884 / JCM 11576 / T1)</name>
    <dbReference type="NCBI Taxonomy" id="869210"/>
    <lineage>
        <taxon>Bacteria</taxon>
        <taxon>Thermotogati</taxon>
        <taxon>Deinococcota</taxon>
        <taxon>Deinococci</taxon>
        <taxon>Thermales</taxon>
        <taxon>Thermaceae</taxon>
        <taxon>Marinithermus</taxon>
    </lineage>
</organism>
<protein>
    <submittedName>
        <fullName evidence="3">MaoC domain protein dehydratase</fullName>
    </submittedName>
</protein>
<proteinExistence type="predicted"/>
<dbReference type="Proteomes" id="UP000007030">
    <property type="component" value="Chromosome"/>
</dbReference>
<dbReference type="SUPFAM" id="SSF54637">
    <property type="entry name" value="Thioesterase/thiol ester dehydrase-isomerase"/>
    <property type="match status" value="1"/>
</dbReference>
<accession>F2NPU5</accession>
<sequence length="142" mass="15017">MKFRVGDTASFSKTITEADLVLFAGVSGDTNPLHLDAEYAKATRFGARIAHGMLTASLISAVLGTRLPGPGGIYLSQTLQFLKPVFVGDTITATVTITAVHPERPVLTLKTLCTNAQGERVVEGEARVLYEPSERGKGGSKA</sequence>
<dbReference type="InterPro" id="IPR002539">
    <property type="entry name" value="MaoC-like_dom"/>
</dbReference>
<dbReference type="OrthoDB" id="9801625at2"/>
<evidence type="ECO:0000256" key="1">
    <source>
        <dbReference type="ARBA" id="ARBA00023239"/>
    </source>
</evidence>
<dbReference type="KEGG" id="mhd:Marky_2148"/>
<reference evidence="3 4" key="1">
    <citation type="journal article" date="2012" name="Stand. Genomic Sci.">
        <title>Complete genome sequence of the aerobic, heterotroph Marinithermus hydrothermalis type strain (T1(T)) from a deep-sea hydrothermal vent chimney.</title>
        <authorList>
            <person name="Copeland A."/>
            <person name="Gu W."/>
            <person name="Yasawong M."/>
            <person name="Lapidus A."/>
            <person name="Lucas S."/>
            <person name="Deshpande S."/>
            <person name="Pagani I."/>
            <person name="Tapia R."/>
            <person name="Cheng J.F."/>
            <person name="Goodwin L.A."/>
            <person name="Pitluck S."/>
            <person name="Liolios K."/>
            <person name="Ivanova N."/>
            <person name="Mavromatis K."/>
            <person name="Mikhailova N."/>
            <person name="Pati A."/>
            <person name="Chen A."/>
            <person name="Palaniappan K."/>
            <person name="Land M."/>
            <person name="Pan C."/>
            <person name="Brambilla E.M."/>
            <person name="Rohde M."/>
            <person name="Tindall B.J."/>
            <person name="Sikorski J."/>
            <person name="Goker M."/>
            <person name="Detter J.C."/>
            <person name="Bristow J."/>
            <person name="Eisen J.A."/>
            <person name="Markowitz V."/>
            <person name="Hugenholtz P."/>
            <person name="Kyrpides N.C."/>
            <person name="Klenk H.P."/>
            <person name="Woyke T."/>
        </authorList>
    </citation>
    <scope>NUCLEOTIDE SEQUENCE [LARGE SCALE GENOMIC DNA]</scope>
    <source>
        <strain evidence="4">DSM 14884 / JCM 11576 / T1</strain>
    </source>
</reference>
<dbReference type="PANTHER" id="PTHR43437">
    <property type="entry name" value="HYDROXYACYL-THIOESTER DEHYDRATASE TYPE 2, MITOCHONDRIAL-RELATED"/>
    <property type="match status" value="1"/>
</dbReference>
<dbReference type="FunFam" id="3.10.129.10:FF:000042">
    <property type="entry name" value="MaoC domain protein dehydratase"/>
    <property type="match status" value="1"/>
</dbReference>
<dbReference type="CDD" id="cd03449">
    <property type="entry name" value="R_hydratase"/>
    <property type="match status" value="1"/>
</dbReference>
<dbReference type="eggNOG" id="COG2030">
    <property type="taxonomic scope" value="Bacteria"/>
</dbReference>
<dbReference type="Gene3D" id="3.10.129.10">
    <property type="entry name" value="Hotdog Thioesterase"/>
    <property type="match status" value="1"/>
</dbReference>
<evidence type="ECO:0000313" key="3">
    <source>
        <dbReference type="EMBL" id="AEB12871.1"/>
    </source>
</evidence>
<feature type="domain" description="MaoC-like" evidence="2">
    <location>
        <begin position="12"/>
        <end position="99"/>
    </location>
</feature>
<keyword evidence="4" id="KW-1185">Reference proteome</keyword>
<keyword evidence="1" id="KW-0456">Lyase</keyword>
<dbReference type="GO" id="GO:0019171">
    <property type="term" value="F:(3R)-hydroxyacyl-[acyl-carrier-protein] dehydratase activity"/>
    <property type="evidence" value="ECO:0007669"/>
    <property type="project" value="TreeGrafter"/>
</dbReference>
<dbReference type="InterPro" id="IPR029069">
    <property type="entry name" value="HotDog_dom_sf"/>
</dbReference>
<dbReference type="GO" id="GO:0006633">
    <property type="term" value="P:fatty acid biosynthetic process"/>
    <property type="evidence" value="ECO:0007669"/>
    <property type="project" value="TreeGrafter"/>
</dbReference>